<gene>
    <name evidence="1" type="ORF">PIIN_10848</name>
</gene>
<comment type="caution">
    <text evidence="1">The sequence shown here is derived from an EMBL/GenBank/DDBJ whole genome shotgun (WGS) entry which is preliminary data.</text>
</comment>
<sequence length="55" mass="6155">MEQAQGAELYVVSPSEWDASSTKQLPSCTSNMQPTSGTLHCMPILMRQRGWDQLQ</sequence>
<protein>
    <submittedName>
        <fullName evidence="1">Uncharacterized protein</fullName>
    </submittedName>
</protein>
<dbReference type="Proteomes" id="UP000007148">
    <property type="component" value="Unassembled WGS sequence"/>
</dbReference>
<organism evidence="1 2">
    <name type="scientific">Serendipita indica (strain DSM 11827)</name>
    <name type="common">Root endophyte fungus</name>
    <name type="synonym">Piriformospora indica</name>
    <dbReference type="NCBI Taxonomy" id="1109443"/>
    <lineage>
        <taxon>Eukaryota</taxon>
        <taxon>Fungi</taxon>
        <taxon>Dikarya</taxon>
        <taxon>Basidiomycota</taxon>
        <taxon>Agaricomycotina</taxon>
        <taxon>Agaricomycetes</taxon>
        <taxon>Sebacinales</taxon>
        <taxon>Serendipitaceae</taxon>
        <taxon>Serendipita</taxon>
    </lineage>
</organism>
<keyword evidence="2" id="KW-1185">Reference proteome</keyword>
<accession>G4TZX0</accession>
<proteinExistence type="predicted"/>
<dbReference type="EMBL" id="CAFZ01001066">
    <property type="protein sequence ID" value="CCA76863.1"/>
    <property type="molecule type" value="Genomic_DNA"/>
</dbReference>
<evidence type="ECO:0000313" key="1">
    <source>
        <dbReference type="EMBL" id="CCA76863.1"/>
    </source>
</evidence>
<reference evidence="1 2" key="1">
    <citation type="journal article" date="2011" name="PLoS Pathog.">
        <title>Endophytic Life Strategies Decoded by Genome and Transcriptome Analyses of the Mutualistic Root Symbiont Piriformospora indica.</title>
        <authorList>
            <person name="Zuccaro A."/>
            <person name="Lahrmann U."/>
            <person name="Guldener U."/>
            <person name="Langen G."/>
            <person name="Pfiffi S."/>
            <person name="Biedenkopf D."/>
            <person name="Wong P."/>
            <person name="Samans B."/>
            <person name="Grimm C."/>
            <person name="Basiewicz M."/>
            <person name="Murat C."/>
            <person name="Martin F."/>
            <person name="Kogel K.H."/>
        </authorList>
    </citation>
    <scope>NUCLEOTIDE SEQUENCE [LARGE SCALE GENOMIC DNA]</scope>
    <source>
        <strain evidence="1 2">DSM 11827</strain>
    </source>
</reference>
<dbReference type="HOGENOM" id="CLU_3033238_0_0_1"/>
<name>G4TZX0_SERID</name>
<dbReference type="InParanoid" id="G4TZX0"/>
<evidence type="ECO:0000313" key="2">
    <source>
        <dbReference type="Proteomes" id="UP000007148"/>
    </source>
</evidence>
<dbReference type="AlphaFoldDB" id="G4TZX0"/>